<accession>A0A5J4ZGH4</accession>
<dbReference type="EMBL" id="CM018051">
    <property type="protein sequence ID" value="KAA8517099.1"/>
    <property type="molecule type" value="Genomic_DNA"/>
</dbReference>
<dbReference type="PANTHER" id="PTHR33983">
    <property type="entry name" value="OS07G0185900 PROTEIN"/>
    <property type="match status" value="1"/>
</dbReference>
<dbReference type="PANTHER" id="PTHR33983:SF16">
    <property type="match status" value="1"/>
</dbReference>
<feature type="compositionally biased region" description="Basic and acidic residues" evidence="1">
    <location>
        <begin position="70"/>
        <end position="81"/>
    </location>
</feature>
<organism evidence="2 3">
    <name type="scientific">Nyssa sinensis</name>
    <dbReference type="NCBI Taxonomy" id="561372"/>
    <lineage>
        <taxon>Eukaryota</taxon>
        <taxon>Viridiplantae</taxon>
        <taxon>Streptophyta</taxon>
        <taxon>Embryophyta</taxon>
        <taxon>Tracheophyta</taxon>
        <taxon>Spermatophyta</taxon>
        <taxon>Magnoliopsida</taxon>
        <taxon>eudicotyledons</taxon>
        <taxon>Gunneridae</taxon>
        <taxon>Pentapetalae</taxon>
        <taxon>asterids</taxon>
        <taxon>Cornales</taxon>
        <taxon>Nyssaceae</taxon>
        <taxon>Nyssa</taxon>
    </lineage>
</organism>
<name>A0A5J4ZGH4_9ASTE</name>
<evidence type="ECO:0000313" key="3">
    <source>
        <dbReference type="Proteomes" id="UP000325577"/>
    </source>
</evidence>
<evidence type="ECO:0000313" key="2">
    <source>
        <dbReference type="EMBL" id="KAA8517099.1"/>
    </source>
</evidence>
<proteinExistence type="predicted"/>
<feature type="region of interest" description="Disordered" evidence="1">
    <location>
        <begin position="60"/>
        <end position="93"/>
    </location>
</feature>
<dbReference type="AlphaFoldDB" id="A0A5J4ZGH4"/>
<protein>
    <submittedName>
        <fullName evidence="2">Uncharacterized protein</fullName>
    </submittedName>
</protein>
<keyword evidence="3" id="KW-1185">Reference proteome</keyword>
<dbReference type="Proteomes" id="UP000325577">
    <property type="component" value="Linkage Group LG8"/>
</dbReference>
<evidence type="ECO:0000256" key="1">
    <source>
        <dbReference type="SAM" id="MobiDB-lite"/>
    </source>
</evidence>
<dbReference type="OrthoDB" id="747111at2759"/>
<reference evidence="2 3" key="1">
    <citation type="submission" date="2019-09" db="EMBL/GenBank/DDBJ databases">
        <title>A chromosome-level genome assembly of the Chinese tupelo Nyssa sinensis.</title>
        <authorList>
            <person name="Yang X."/>
            <person name="Kang M."/>
            <person name="Yang Y."/>
            <person name="Xiong H."/>
            <person name="Wang M."/>
            <person name="Zhang Z."/>
            <person name="Wang Z."/>
            <person name="Wu H."/>
            <person name="Ma T."/>
            <person name="Liu J."/>
            <person name="Xi Z."/>
        </authorList>
    </citation>
    <scope>NUCLEOTIDE SEQUENCE [LARGE SCALE GENOMIC DNA]</scope>
    <source>
        <strain evidence="2">J267</strain>
        <tissue evidence="2">Leaf</tissue>
    </source>
</reference>
<gene>
    <name evidence="2" type="ORF">F0562_017392</name>
</gene>
<sequence>MALMTETEPVDVAMELAKRKKIYLGFLYRERTEMGKYVEMLDLGVRIAARFHSHCPQTARMYYRPPSNSGDDHQQNHHDAHNGGSGNHAPLHDSTQMASFSVKASMAFDTTDLILCSLM</sequence>